<evidence type="ECO:0000256" key="8">
    <source>
        <dbReference type="ARBA" id="ARBA00023242"/>
    </source>
</evidence>
<name>A0A3N4LGS2_9PEZI</name>
<evidence type="ECO:0000259" key="12">
    <source>
        <dbReference type="Pfam" id="PF06862"/>
    </source>
</evidence>
<dbReference type="AlphaFoldDB" id="A0A3N4LGS2"/>
<keyword evidence="7 10" id="KW-0698">rRNA processing</keyword>
<comment type="similarity">
    <text evidence="3 10">Belongs to the UTP25 family.</text>
</comment>
<keyword evidence="8 10" id="KW-0539">Nucleus</keyword>
<proteinExistence type="inferred from homology"/>
<comment type="subunit">
    <text evidence="4 10">Component of the ribosomal small subunit (SSU) processome composed of at least 40 protein subunits and snoRNA U3.</text>
</comment>
<dbReference type="InParanoid" id="A0A3N4LGS2"/>
<evidence type="ECO:0000256" key="5">
    <source>
        <dbReference type="ARBA" id="ARBA00015422"/>
    </source>
</evidence>
<feature type="compositionally biased region" description="Acidic residues" evidence="11">
    <location>
        <begin position="1"/>
        <end position="34"/>
    </location>
</feature>
<feature type="region of interest" description="Disordered" evidence="11">
    <location>
        <begin position="1"/>
        <end position="45"/>
    </location>
</feature>
<evidence type="ECO:0000256" key="2">
    <source>
        <dbReference type="ARBA" id="ARBA00004604"/>
    </source>
</evidence>
<organism evidence="14 15">
    <name type="scientific">Terfezia boudieri ATCC MYA-4762</name>
    <dbReference type="NCBI Taxonomy" id="1051890"/>
    <lineage>
        <taxon>Eukaryota</taxon>
        <taxon>Fungi</taxon>
        <taxon>Dikarya</taxon>
        <taxon>Ascomycota</taxon>
        <taxon>Pezizomycotina</taxon>
        <taxon>Pezizomycetes</taxon>
        <taxon>Pezizales</taxon>
        <taxon>Pezizaceae</taxon>
        <taxon>Terfezia</taxon>
    </lineage>
</organism>
<dbReference type="OrthoDB" id="10264378at2759"/>
<evidence type="ECO:0000256" key="9">
    <source>
        <dbReference type="ARBA" id="ARBA00023274"/>
    </source>
</evidence>
<evidence type="ECO:0000256" key="11">
    <source>
        <dbReference type="SAM" id="MobiDB-lite"/>
    </source>
</evidence>
<evidence type="ECO:0000256" key="10">
    <source>
        <dbReference type="RuleBase" id="RU365070"/>
    </source>
</evidence>
<dbReference type="STRING" id="1051890.A0A3N4LGS2"/>
<evidence type="ECO:0000256" key="7">
    <source>
        <dbReference type="ARBA" id="ARBA00022552"/>
    </source>
</evidence>
<comment type="function">
    <text evidence="1 10">DEAD-box RNA helicase-like protein required for pre-18S rRNA processing, specifically at sites A0, A1, and A2.</text>
</comment>
<keyword evidence="9 10" id="KW-0687">Ribonucleoprotein</keyword>
<evidence type="ECO:0000259" key="13">
    <source>
        <dbReference type="Pfam" id="PF22916"/>
    </source>
</evidence>
<dbReference type="InterPro" id="IPR027417">
    <property type="entry name" value="P-loop_NTPase"/>
</dbReference>
<dbReference type="EMBL" id="ML121569">
    <property type="protein sequence ID" value="RPB20652.1"/>
    <property type="molecule type" value="Genomic_DNA"/>
</dbReference>
<comment type="subcellular location">
    <subcellularLocation>
        <location evidence="2 10">Nucleus</location>
        <location evidence="2 10">Nucleolus</location>
    </subcellularLocation>
</comment>
<feature type="domain" description="UTP25 C-terminal" evidence="12">
    <location>
        <begin position="445"/>
        <end position="629"/>
    </location>
</feature>
<reference evidence="14 15" key="1">
    <citation type="journal article" date="2018" name="Nat. Ecol. Evol.">
        <title>Pezizomycetes genomes reveal the molecular basis of ectomycorrhizal truffle lifestyle.</title>
        <authorList>
            <person name="Murat C."/>
            <person name="Payen T."/>
            <person name="Noel B."/>
            <person name="Kuo A."/>
            <person name="Morin E."/>
            <person name="Chen J."/>
            <person name="Kohler A."/>
            <person name="Krizsan K."/>
            <person name="Balestrini R."/>
            <person name="Da Silva C."/>
            <person name="Montanini B."/>
            <person name="Hainaut M."/>
            <person name="Levati E."/>
            <person name="Barry K.W."/>
            <person name="Belfiori B."/>
            <person name="Cichocki N."/>
            <person name="Clum A."/>
            <person name="Dockter R.B."/>
            <person name="Fauchery L."/>
            <person name="Guy J."/>
            <person name="Iotti M."/>
            <person name="Le Tacon F."/>
            <person name="Lindquist E.A."/>
            <person name="Lipzen A."/>
            <person name="Malagnac F."/>
            <person name="Mello A."/>
            <person name="Molinier V."/>
            <person name="Miyauchi S."/>
            <person name="Poulain J."/>
            <person name="Riccioni C."/>
            <person name="Rubini A."/>
            <person name="Sitrit Y."/>
            <person name="Splivallo R."/>
            <person name="Traeger S."/>
            <person name="Wang M."/>
            <person name="Zifcakova L."/>
            <person name="Wipf D."/>
            <person name="Zambonelli A."/>
            <person name="Paolocci F."/>
            <person name="Nowrousian M."/>
            <person name="Ottonello S."/>
            <person name="Baldrian P."/>
            <person name="Spatafora J.W."/>
            <person name="Henrissat B."/>
            <person name="Nagy L.G."/>
            <person name="Aury J.M."/>
            <person name="Wincker P."/>
            <person name="Grigoriev I.V."/>
            <person name="Bonfante P."/>
            <person name="Martin F.M."/>
        </authorList>
    </citation>
    <scope>NUCLEOTIDE SEQUENCE [LARGE SCALE GENOMIC DNA]</scope>
    <source>
        <strain evidence="14 15">ATCC MYA-4762</strain>
    </source>
</reference>
<protein>
    <recommendedName>
        <fullName evidence="5 10">U3 small nucleolar RNA-associated protein 25</fullName>
        <shortName evidence="10">U3 snoRNA-associated protein 25</shortName>
    </recommendedName>
</protein>
<dbReference type="InterPro" id="IPR053940">
    <property type="entry name" value="UTP25_NTPase-like"/>
</dbReference>
<keyword evidence="6 10" id="KW-0690">Ribosome biogenesis</keyword>
<dbReference type="GO" id="GO:0034511">
    <property type="term" value="F:U3 snoRNA binding"/>
    <property type="evidence" value="ECO:0007669"/>
    <property type="project" value="InterPro"/>
</dbReference>
<dbReference type="GO" id="GO:0019843">
    <property type="term" value="F:rRNA binding"/>
    <property type="evidence" value="ECO:0007669"/>
    <property type="project" value="TreeGrafter"/>
</dbReference>
<dbReference type="Pfam" id="PF22916">
    <property type="entry name" value="UTP25_NTPase-like"/>
    <property type="match status" value="1"/>
</dbReference>
<dbReference type="Gene3D" id="3.40.50.300">
    <property type="entry name" value="P-loop containing nucleotide triphosphate hydrolases"/>
    <property type="match status" value="1"/>
</dbReference>
<evidence type="ECO:0000313" key="14">
    <source>
        <dbReference type="EMBL" id="RPB20652.1"/>
    </source>
</evidence>
<dbReference type="InterPro" id="IPR053939">
    <property type="entry name" value="UTP25_C"/>
</dbReference>
<evidence type="ECO:0000313" key="15">
    <source>
        <dbReference type="Proteomes" id="UP000267821"/>
    </source>
</evidence>
<evidence type="ECO:0000256" key="1">
    <source>
        <dbReference type="ARBA" id="ARBA00002883"/>
    </source>
</evidence>
<feature type="domain" description="UTP25 NTP hydrolase-like" evidence="13">
    <location>
        <begin position="137"/>
        <end position="420"/>
    </location>
</feature>
<dbReference type="InterPro" id="IPR010678">
    <property type="entry name" value="UTP25"/>
</dbReference>
<gene>
    <name evidence="14" type="ORF">L211DRAFT_813116</name>
</gene>
<dbReference type="GO" id="GO:0000462">
    <property type="term" value="P:maturation of SSU-rRNA from tricistronic rRNA transcript (SSU-rRNA, 5.8S rRNA, LSU-rRNA)"/>
    <property type="evidence" value="ECO:0007669"/>
    <property type="project" value="TreeGrafter"/>
</dbReference>
<sequence>MALDDDEGGETEEDDTVEGEEEEEIQEDNDDDAEEGIHDPFETHFANPPKLYLQAVEAAKRNEWSTIKTIQPAGNVGKISISVPAIEDPRLTSHTQYVGKKVLKSILELKLKPRLRTPECGLIHPLQLALAPIIFSYTDLYISTRTHKNAPQLRHLYALHALNHIYKTRDRVLKNNAKLAKIAAIASDDKNSITEPPDLRDQGFTRPKILIILPTRNAALEVIRTIADLAQPEQQENRKRLNEQFGLPAGAEDPLINSNKPEDFKALFAGNHDDGFRIGIKFTRKTIKYFSSFYNSDIILASPLGLKLAIGASEDEAAFANEGKARKKNKNQKQDYDFLSSIEVCIVDHADAMRMQNWEHLEFCMKHINLIPRSLHDTDFSRVREWCLDSHSSYFRQTILLSSFQAPEFNSFQSAYMRNALAGRISTRPSTFPGQPLKHLSCLGGITQIFHRFSSQTPLQDPDARFDFFVKTILPTYILSPRAPSKGILIFIPNFFDFLRVRNHFAHTIATPISFGSISEHTSLSSIARARTHFANGRYRILLYSGRAHHYRRYVIKGTREVWFYGVPEELGAYEEVGAFLAIGDEGKERVSRKVASVFSKWEGLAVERVVGSERVGVMVQGKGDVFEFL</sequence>
<dbReference type="FunCoup" id="A0A3N4LGS2">
    <property type="interactions" value="1237"/>
</dbReference>
<accession>A0A3N4LGS2</accession>
<dbReference type="Proteomes" id="UP000267821">
    <property type="component" value="Unassembled WGS sequence"/>
</dbReference>
<dbReference type="Pfam" id="PF06862">
    <property type="entry name" value="Utp25_C"/>
    <property type="match status" value="1"/>
</dbReference>
<dbReference type="PANTHER" id="PTHR12933">
    <property type="entry name" value="ORF PROTEIN-RELATED"/>
    <property type="match status" value="1"/>
</dbReference>
<dbReference type="GO" id="GO:0032040">
    <property type="term" value="C:small-subunit processome"/>
    <property type="evidence" value="ECO:0007669"/>
    <property type="project" value="TreeGrafter"/>
</dbReference>
<dbReference type="PANTHER" id="PTHR12933:SF0">
    <property type="entry name" value="U3 SMALL NUCLEOLAR RNA-ASSOCIATED PROTEIN 25 HOMOLOG"/>
    <property type="match status" value="1"/>
</dbReference>
<evidence type="ECO:0000256" key="6">
    <source>
        <dbReference type="ARBA" id="ARBA00022517"/>
    </source>
</evidence>
<evidence type="ECO:0000256" key="4">
    <source>
        <dbReference type="ARBA" id="ARBA00011192"/>
    </source>
</evidence>
<evidence type="ECO:0000256" key="3">
    <source>
        <dbReference type="ARBA" id="ARBA00009223"/>
    </source>
</evidence>
<keyword evidence="15" id="KW-1185">Reference proteome</keyword>